<dbReference type="AlphaFoldDB" id="A0A395IMM7"/>
<feature type="compositionally biased region" description="Acidic residues" evidence="1">
    <location>
        <begin position="404"/>
        <end position="416"/>
    </location>
</feature>
<feature type="region of interest" description="Disordered" evidence="1">
    <location>
        <begin position="1"/>
        <end position="90"/>
    </location>
</feature>
<gene>
    <name evidence="2" type="ORF">DID88_010473</name>
</gene>
<keyword evidence="3" id="KW-1185">Reference proteome</keyword>
<feature type="compositionally biased region" description="Low complexity" evidence="1">
    <location>
        <begin position="110"/>
        <end position="119"/>
    </location>
</feature>
<evidence type="ECO:0000313" key="3">
    <source>
        <dbReference type="Proteomes" id="UP000249056"/>
    </source>
</evidence>
<dbReference type="EMBL" id="QKRW01000034">
    <property type="protein sequence ID" value="RAL61134.1"/>
    <property type="molecule type" value="Genomic_DNA"/>
</dbReference>
<evidence type="ECO:0000313" key="2">
    <source>
        <dbReference type="EMBL" id="RAL61134.1"/>
    </source>
</evidence>
<evidence type="ECO:0008006" key="4">
    <source>
        <dbReference type="Google" id="ProtNLM"/>
    </source>
</evidence>
<protein>
    <recommendedName>
        <fullName evidence="4">Zn(2)-C6 fungal-type domain-containing protein</fullName>
    </recommendedName>
</protein>
<feature type="compositionally biased region" description="Basic residues" evidence="1">
    <location>
        <begin position="425"/>
        <end position="451"/>
    </location>
</feature>
<feature type="compositionally biased region" description="Acidic residues" evidence="1">
    <location>
        <begin position="348"/>
        <end position="357"/>
    </location>
</feature>
<feature type="compositionally biased region" description="Polar residues" evidence="1">
    <location>
        <begin position="452"/>
        <end position="461"/>
    </location>
</feature>
<feature type="compositionally biased region" description="Low complexity" evidence="1">
    <location>
        <begin position="34"/>
        <end position="72"/>
    </location>
</feature>
<feature type="region of interest" description="Disordered" evidence="1">
    <location>
        <begin position="107"/>
        <end position="132"/>
    </location>
</feature>
<sequence length="787" mass="87373">MASNTGSGPASQAPSFTPWGGWQQGHPPGPSPTSSPGTTTGPGRSPSLHTTSTATYSPPAAPPTNSSTTPRSAEGRPAPVAEGGVQGFGEGMGMGMGMFVRMRGLEVRKSSGQGQGSMQRGVAPPPPPQQESEYAYRNLGVQRMPKGPSYQELYMTPGRGAGRTVWEEQNLLRPPGLPASWKDTRAFGPGEGGFDAAIIRQLEGGDLSQFPNLEAVDEGPRRAGESITAWRARVVTSRKAIGVVHGELRRRPYSFPTTSQQANDTPEQFKARLYARRKVKAQWEKDKEVHKNKMDHTHQSFDPEYAAQYRAEKAARQFENLKRRKTALLIARRIAERDNQPRPLTPELPEDSSDEDLPAMPPRDRGSFAGGPGPRPKRCLYYLEDPKAAPPAWKLKGTEQPHYDEEDEEDEEEDEPISAQQKASLLRKKRATFNQRPKRNTRKLNRRRRSISPKTGFSSNKRCAPCKDQARPCDGERPCGTCRFNGTEDMCSPVSHFSKYRERDYREEGGSLWRGDNEEDWDTILAGVNDDDIDVEWDNLLSNPEAADEAIRNMDLGPMMNYSSAVIQESIEAGRQNIFLQKSFNNNTPAMQPFQPIPGGQSYNRLGTVVEPDASYTSLAPTGPEFTAEPFGDVAYYTGMIFDGHGTDYEHLEIAPENTVEQPDFPTDNGIDGILDSVERQRQRSGIEVAVLHGDADPDPSLQGPPLSHYRREWKQDLKGILKNKHCDELIGIDICFKNPAKHCDYLQHGIEGGDWYTPRPSPGQVQIQAQTQDQTQDQTQGYTINI</sequence>
<dbReference type="Proteomes" id="UP000249056">
    <property type="component" value="Unassembled WGS sequence"/>
</dbReference>
<organism evidence="2 3">
    <name type="scientific">Monilinia fructigena</name>
    <dbReference type="NCBI Taxonomy" id="38457"/>
    <lineage>
        <taxon>Eukaryota</taxon>
        <taxon>Fungi</taxon>
        <taxon>Dikarya</taxon>
        <taxon>Ascomycota</taxon>
        <taxon>Pezizomycotina</taxon>
        <taxon>Leotiomycetes</taxon>
        <taxon>Helotiales</taxon>
        <taxon>Sclerotiniaceae</taxon>
        <taxon>Monilinia</taxon>
    </lineage>
</organism>
<proteinExistence type="predicted"/>
<name>A0A395IMM7_9HELO</name>
<feature type="compositionally biased region" description="Polar residues" evidence="1">
    <location>
        <begin position="1"/>
        <end position="15"/>
    </location>
</feature>
<comment type="caution">
    <text evidence="2">The sequence shown here is derived from an EMBL/GenBank/DDBJ whole genome shotgun (WGS) entry which is preliminary data.</text>
</comment>
<feature type="region of interest" description="Disordered" evidence="1">
    <location>
        <begin position="332"/>
        <end position="474"/>
    </location>
</feature>
<accession>A0A395IMM7</accession>
<evidence type="ECO:0000256" key="1">
    <source>
        <dbReference type="SAM" id="MobiDB-lite"/>
    </source>
</evidence>
<dbReference type="OrthoDB" id="3513881at2759"/>
<reference evidence="2 3" key="1">
    <citation type="submission" date="2018-06" db="EMBL/GenBank/DDBJ databases">
        <title>Genome Sequence of the Brown Rot Fungal Pathogen Monilinia fructigena.</title>
        <authorList>
            <person name="Landi L."/>
            <person name="De Miccolis Angelini R.M."/>
            <person name="Pollastro S."/>
            <person name="Abate D."/>
            <person name="Faretra F."/>
            <person name="Romanazzi G."/>
        </authorList>
    </citation>
    <scope>NUCLEOTIDE SEQUENCE [LARGE SCALE GENOMIC DNA]</scope>
    <source>
        <strain evidence="2 3">Mfrg269</strain>
    </source>
</reference>